<reference evidence="3" key="1">
    <citation type="submission" date="2016-09" db="EMBL/GenBank/DDBJ databases">
        <authorList>
            <person name="Greninger A.L."/>
            <person name="Jerome K.R."/>
            <person name="Mcnair B."/>
            <person name="Wallis C."/>
            <person name="Fang F."/>
        </authorList>
    </citation>
    <scope>NUCLEOTIDE SEQUENCE [LARGE SCALE GENOMIC DNA]</scope>
    <source>
        <strain evidence="3">M6</strain>
    </source>
</reference>
<comment type="caution">
    <text evidence="2">The sequence shown here is derived from an EMBL/GenBank/DDBJ whole genome shotgun (WGS) entry which is preliminary data.</text>
</comment>
<dbReference type="SUPFAM" id="SSF159245">
    <property type="entry name" value="AttH-like"/>
    <property type="match status" value="1"/>
</dbReference>
<feature type="domain" description="DUF7065" evidence="1">
    <location>
        <begin position="22"/>
        <end position="202"/>
    </location>
</feature>
<dbReference type="AlphaFoldDB" id="A0A1E3RHG6"/>
<name>A0A1E3RHG6_MYCFV</name>
<dbReference type="STRING" id="1776.BHQ18_15070"/>
<organism evidence="2 3">
    <name type="scientific">Mycolicibacterium flavescens</name>
    <name type="common">Mycobacterium flavescens</name>
    <dbReference type="NCBI Taxonomy" id="1776"/>
    <lineage>
        <taxon>Bacteria</taxon>
        <taxon>Bacillati</taxon>
        <taxon>Actinomycetota</taxon>
        <taxon>Actinomycetes</taxon>
        <taxon>Mycobacteriales</taxon>
        <taxon>Mycobacteriaceae</taxon>
        <taxon>Mycolicibacterium</taxon>
    </lineage>
</organism>
<dbReference type="RefSeq" id="WP_069414431.1">
    <property type="nucleotide sequence ID" value="NZ_JACKUL010000020.1"/>
</dbReference>
<sequence>MTVQDFSSGLPIEKESIVSERPTEPFWAENLLFTLYDPDTDMGFWLHLGSVPNEWDMWEDRLLVCLPGDDGVLTMWGYYRTPQENKPAGPNMAFRCVEPFKRWQVTFDGFAQHVSNADMQNGLAPDSLRKRLVIDLEVECATPVWDAHTSAHGEGGKGEMTAQGWAKEHYEQLHRARGRVRVDERSYEINATGWRDHSRGPRGGGTGEPWGGHVIAGCLFDTGKGFVFSSYWRPDGRITLQGAAVIDAGGTFHPAEVLDTPRLKTLQMEGERLPIRLRWDGGLIDTFMETRRSIWTSMQKLLAVGKDLEGPGLMYVLNFGPCEWDGEVGQVYIERSDSINAPPERIWSGS</sequence>
<accession>A0A1E3RHG6</accession>
<protein>
    <recommendedName>
        <fullName evidence="1">DUF7065 domain-containing protein</fullName>
    </recommendedName>
</protein>
<dbReference type="Pfam" id="PF23213">
    <property type="entry name" value="DUF7065"/>
    <property type="match status" value="1"/>
</dbReference>
<proteinExistence type="predicted"/>
<evidence type="ECO:0000313" key="2">
    <source>
        <dbReference type="EMBL" id="ODQ89303.1"/>
    </source>
</evidence>
<dbReference type="Proteomes" id="UP000094053">
    <property type="component" value="Unassembled WGS sequence"/>
</dbReference>
<evidence type="ECO:0000259" key="1">
    <source>
        <dbReference type="Pfam" id="PF23213"/>
    </source>
</evidence>
<keyword evidence="3" id="KW-1185">Reference proteome</keyword>
<evidence type="ECO:0000313" key="3">
    <source>
        <dbReference type="Proteomes" id="UP000094053"/>
    </source>
</evidence>
<dbReference type="EMBL" id="MIHA01000010">
    <property type="protein sequence ID" value="ODQ89303.1"/>
    <property type="molecule type" value="Genomic_DNA"/>
</dbReference>
<gene>
    <name evidence="2" type="ORF">BHQ18_15070</name>
</gene>
<dbReference type="InterPro" id="IPR055493">
    <property type="entry name" value="DUF7065"/>
</dbReference>
<dbReference type="OrthoDB" id="4507307at2"/>